<comment type="similarity">
    <text evidence="2">Belongs to the short-chain dehydrogenases/reductases (SDR) family.</text>
</comment>
<keyword evidence="3" id="KW-0134">Cell wall</keyword>
<dbReference type="PANTHER" id="PTHR42879">
    <property type="entry name" value="3-OXOACYL-(ACYL-CARRIER-PROTEIN) REDUCTASE"/>
    <property type="match status" value="1"/>
</dbReference>
<comment type="catalytic activity">
    <reaction evidence="5">
        <text>a (3R)-hydroxyacyl-[ACP] + NADP(+) = a 3-oxoacyl-[ACP] + NADPH + H(+)</text>
        <dbReference type="Rhea" id="RHEA:17397"/>
        <dbReference type="Rhea" id="RHEA-COMP:9916"/>
        <dbReference type="Rhea" id="RHEA-COMP:9945"/>
        <dbReference type="ChEBI" id="CHEBI:15378"/>
        <dbReference type="ChEBI" id="CHEBI:57783"/>
        <dbReference type="ChEBI" id="CHEBI:58349"/>
        <dbReference type="ChEBI" id="CHEBI:78776"/>
        <dbReference type="ChEBI" id="CHEBI:78827"/>
        <dbReference type="EC" id="1.1.1.100"/>
    </reaction>
    <physiologicalReaction direction="right-to-left" evidence="5">
        <dbReference type="Rhea" id="RHEA:17399"/>
    </physiologicalReaction>
</comment>
<evidence type="ECO:0000256" key="5">
    <source>
        <dbReference type="ARBA" id="ARBA00047400"/>
    </source>
</evidence>
<evidence type="ECO:0000256" key="2">
    <source>
        <dbReference type="ARBA" id="ARBA00006484"/>
    </source>
</evidence>
<dbReference type="SUPFAM" id="SSF51735">
    <property type="entry name" value="NAD(P)-binding Rossmann-fold domains"/>
    <property type="match status" value="1"/>
</dbReference>
<keyword evidence="3" id="KW-0964">Secreted</keyword>
<dbReference type="InterPro" id="IPR050259">
    <property type="entry name" value="SDR"/>
</dbReference>
<dbReference type="InterPro" id="IPR036291">
    <property type="entry name" value="NAD(P)-bd_dom_sf"/>
</dbReference>
<dbReference type="Gene3D" id="3.40.50.720">
    <property type="entry name" value="NAD(P)-binding Rossmann-like Domain"/>
    <property type="match status" value="1"/>
</dbReference>
<dbReference type="PRINTS" id="PR00080">
    <property type="entry name" value="SDRFAMILY"/>
</dbReference>
<dbReference type="PRINTS" id="PR00081">
    <property type="entry name" value="GDHRDH"/>
</dbReference>
<accession>A0ABZ1YX87</accession>
<name>A0ABZ1YX87_9NOCA</name>
<dbReference type="Proteomes" id="UP001432062">
    <property type="component" value="Chromosome"/>
</dbReference>
<evidence type="ECO:0000256" key="1">
    <source>
        <dbReference type="ARBA" id="ARBA00004191"/>
    </source>
</evidence>
<dbReference type="Pfam" id="PF13561">
    <property type="entry name" value="adh_short_C2"/>
    <property type="match status" value="1"/>
</dbReference>
<dbReference type="RefSeq" id="WP_329410253.1">
    <property type="nucleotide sequence ID" value="NZ_CP109441.1"/>
</dbReference>
<evidence type="ECO:0000256" key="3">
    <source>
        <dbReference type="ARBA" id="ARBA00022512"/>
    </source>
</evidence>
<proteinExistence type="inferred from homology"/>
<evidence type="ECO:0000313" key="7">
    <source>
        <dbReference type="Proteomes" id="UP001432062"/>
    </source>
</evidence>
<evidence type="ECO:0000313" key="6">
    <source>
        <dbReference type="EMBL" id="WUV46490.1"/>
    </source>
</evidence>
<organism evidence="6 7">
    <name type="scientific">Nocardia vinacea</name>
    <dbReference type="NCBI Taxonomy" id="96468"/>
    <lineage>
        <taxon>Bacteria</taxon>
        <taxon>Bacillati</taxon>
        <taxon>Actinomycetota</taxon>
        <taxon>Actinomycetes</taxon>
        <taxon>Mycobacteriales</taxon>
        <taxon>Nocardiaceae</taxon>
        <taxon>Nocardia</taxon>
    </lineage>
</organism>
<sequence>MELGLGGRVAIVTGGSRGIGRACVEALAAEGASVCAVGRDEDLLAEVGRTPGADVVGIAADLTTEQGCDRAVGRCLEAFERVDILVNCAGAAGAGNVLELSTADIDSALLLKFHGYLRMAQRVAPYMAAAGWGRIVNIAGAAGTSPTADNLPTSLANIAVHNLTRSLSDELAPFGVLVNLICPGLTLTDRARTLCGPLAKAQGREVDDVLAEAAAGVPAGRAANPDEVARVAAFLSSDACSYMHGSAIYLDGGARRATP</sequence>
<dbReference type="EMBL" id="CP109441">
    <property type="protein sequence ID" value="WUV46490.1"/>
    <property type="molecule type" value="Genomic_DNA"/>
</dbReference>
<gene>
    <name evidence="6" type="ORF">OG563_46910</name>
</gene>
<dbReference type="InterPro" id="IPR002347">
    <property type="entry name" value="SDR_fam"/>
</dbReference>
<protein>
    <recommendedName>
        <fullName evidence="4">3-oxoacyl-[acyl-carrier-protein] reductase MabA</fullName>
    </recommendedName>
</protein>
<evidence type="ECO:0000256" key="4">
    <source>
        <dbReference type="ARBA" id="ARBA00040781"/>
    </source>
</evidence>
<keyword evidence="7" id="KW-1185">Reference proteome</keyword>
<reference evidence="6" key="1">
    <citation type="submission" date="2022-10" db="EMBL/GenBank/DDBJ databases">
        <title>The complete genomes of actinobacterial strains from the NBC collection.</title>
        <authorList>
            <person name="Joergensen T.S."/>
            <person name="Alvarez Arevalo M."/>
            <person name="Sterndorff E.B."/>
            <person name="Faurdal D."/>
            <person name="Vuksanovic O."/>
            <person name="Mourched A.-S."/>
            <person name="Charusanti P."/>
            <person name="Shaw S."/>
            <person name="Blin K."/>
            <person name="Weber T."/>
        </authorList>
    </citation>
    <scope>NUCLEOTIDE SEQUENCE</scope>
    <source>
        <strain evidence="6">NBC_01482</strain>
    </source>
</reference>
<dbReference type="PANTHER" id="PTHR42879:SF6">
    <property type="entry name" value="NADPH-DEPENDENT REDUCTASE BACG"/>
    <property type="match status" value="1"/>
</dbReference>
<comment type="subcellular location">
    <subcellularLocation>
        <location evidence="1">Secreted</location>
        <location evidence="1">Cell wall</location>
    </subcellularLocation>
</comment>